<dbReference type="STRING" id="28092.WM40_21045"/>
<reference evidence="8 9" key="1">
    <citation type="submission" date="2015-03" db="EMBL/GenBank/DDBJ databases">
        <title>Draft Genome Sequence of Burkholderia andropogonis type strain ICMP2807, isolated from Sorghum bicolor.</title>
        <authorList>
            <person name="Lopes-Santos L."/>
            <person name="Castro D.B."/>
            <person name="Ottoboni L.M."/>
            <person name="Park D."/>
            <person name="Weirc B.S."/>
            <person name="Destefano S.A."/>
        </authorList>
    </citation>
    <scope>NUCLEOTIDE SEQUENCE [LARGE SCALE GENOMIC DNA]</scope>
    <source>
        <strain evidence="8 9">ICMP2807</strain>
    </source>
</reference>
<dbReference type="Pfam" id="PF07732">
    <property type="entry name" value="Cu-oxidase_3"/>
    <property type="match status" value="1"/>
</dbReference>
<feature type="domain" description="Plastocyanin-like" evidence="5">
    <location>
        <begin position="193"/>
        <end position="355"/>
    </location>
</feature>
<dbReference type="InterPro" id="IPR034284">
    <property type="entry name" value="CuRO_1_CopA"/>
</dbReference>
<proteinExistence type="predicted"/>
<comment type="subcellular location">
    <subcellularLocation>
        <location evidence="1">Periplasm</location>
    </subcellularLocation>
</comment>
<keyword evidence="2" id="KW-0479">Metal-binding</keyword>
<accession>A0A0F5JVZ7</accession>
<dbReference type="CDD" id="cd13896">
    <property type="entry name" value="CuRO_3_CopA"/>
    <property type="match status" value="1"/>
</dbReference>
<sequence length="623" mass="68995">MPSRDDATPLSRRRFVQGIAATAATFAGSWVVSAYATVRDENVSGNSADLPVAAEQPARAEPLTGNTFDLEIGTRAVNLTGKSRRAFTVNGSMPAPLLQWRQGDTVTLRVRNALDEVTSIHWHGIVLPFGMDGVPGISFPGIAPGETFTYRFKVRQAGTYWYHSHSGFQEQLGLYGPIVIVPQDGDTVRPDRDYVVMLSDWTDEKPSTILSNLKADSDYYNRQMPTVPGFFRDVHTEGLHAAILKRRMWNTMRMNPTDFADVSGATYTYLTNGKSPAANWTGIARAGERIRLRFINASASSIFDVRIPGIKMTVIAADGQQVDPVDVDEFRFAAAETYEVLFTMPDDRAYTIFSESIDRSGYARGTLAPSMDMVGSVPMMRAKTWLADEDMMGAMPMHGMDMGHGGKRHDTTMPGMAMGTMDMHPLSSAKTAVLHAPSPDITSARSDTDAPLSTGVEVDMRIAMPSKRLDDPGPRLRTGETQGASEWRVLTYADLHTIGGPLDPRPPSREMVIHLTGNMSRFIWGFDGLKYSEAPPYRFYYGERLRITLINDTMMNHPIHLHGMFFEVESEDGTFLVRKHTINVQPAKQLSALVTADAPGQWAFHCHLLYHMEAGMFRKVVVA</sequence>
<dbReference type="SUPFAM" id="SSF49503">
    <property type="entry name" value="Cupredoxins"/>
    <property type="match status" value="3"/>
</dbReference>
<dbReference type="CDD" id="cd13848">
    <property type="entry name" value="CuRO_1_CopA"/>
    <property type="match status" value="1"/>
</dbReference>
<dbReference type="GO" id="GO:0016491">
    <property type="term" value="F:oxidoreductase activity"/>
    <property type="evidence" value="ECO:0007669"/>
    <property type="project" value="UniProtKB-KW"/>
</dbReference>
<protein>
    <submittedName>
        <fullName evidence="8">Copper resistance protein CopA</fullName>
    </submittedName>
</protein>
<organism evidence="8 9">
    <name type="scientific">Robbsia andropogonis</name>
    <dbReference type="NCBI Taxonomy" id="28092"/>
    <lineage>
        <taxon>Bacteria</taxon>
        <taxon>Pseudomonadati</taxon>
        <taxon>Pseudomonadota</taxon>
        <taxon>Betaproteobacteria</taxon>
        <taxon>Burkholderiales</taxon>
        <taxon>Burkholderiaceae</taxon>
        <taxon>Robbsia</taxon>
    </lineage>
</organism>
<dbReference type="InterPro" id="IPR006376">
    <property type="entry name" value="Cu-R_CopA"/>
</dbReference>
<dbReference type="Pfam" id="PF00394">
    <property type="entry name" value="Cu-oxidase"/>
    <property type="match status" value="1"/>
</dbReference>
<dbReference type="EMBL" id="LAQU01000031">
    <property type="protein sequence ID" value="KKB61819.1"/>
    <property type="molecule type" value="Genomic_DNA"/>
</dbReference>
<dbReference type="InterPro" id="IPR011706">
    <property type="entry name" value="Cu-oxidase_C"/>
</dbReference>
<dbReference type="InterPro" id="IPR033138">
    <property type="entry name" value="Cu_oxidase_CS"/>
</dbReference>
<dbReference type="Proteomes" id="UP000033618">
    <property type="component" value="Unassembled WGS sequence"/>
</dbReference>
<dbReference type="InterPro" id="IPR034282">
    <property type="entry name" value="CuRO_2_CopA"/>
</dbReference>
<evidence type="ECO:0000313" key="8">
    <source>
        <dbReference type="EMBL" id="KKB61819.1"/>
    </source>
</evidence>
<dbReference type="Gene3D" id="2.60.40.420">
    <property type="entry name" value="Cupredoxins - blue copper proteins"/>
    <property type="match status" value="3"/>
</dbReference>
<feature type="domain" description="Plastocyanin-like" evidence="6">
    <location>
        <begin position="505"/>
        <end position="622"/>
    </location>
</feature>
<dbReference type="GO" id="GO:0042597">
    <property type="term" value="C:periplasmic space"/>
    <property type="evidence" value="ECO:0007669"/>
    <property type="project" value="UniProtKB-SubCell"/>
</dbReference>
<evidence type="ECO:0000313" key="9">
    <source>
        <dbReference type="Proteomes" id="UP000033618"/>
    </source>
</evidence>
<evidence type="ECO:0000256" key="3">
    <source>
        <dbReference type="ARBA" id="ARBA00023002"/>
    </source>
</evidence>
<dbReference type="GO" id="GO:0005507">
    <property type="term" value="F:copper ion binding"/>
    <property type="evidence" value="ECO:0007669"/>
    <property type="project" value="InterPro"/>
</dbReference>
<dbReference type="InterPro" id="IPR008972">
    <property type="entry name" value="Cupredoxin"/>
</dbReference>
<name>A0A0F5JVZ7_9BURK</name>
<evidence type="ECO:0000256" key="4">
    <source>
        <dbReference type="ARBA" id="ARBA00023008"/>
    </source>
</evidence>
<dbReference type="InterPro" id="IPR002355">
    <property type="entry name" value="Cu_oxidase_Cu_BS"/>
</dbReference>
<dbReference type="InterPro" id="IPR034279">
    <property type="entry name" value="CuRO_3_CopA"/>
</dbReference>
<dbReference type="PROSITE" id="PS51318">
    <property type="entry name" value="TAT"/>
    <property type="match status" value="1"/>
</dbReference>
<feature type="domain" description="Plastocyanin-like" evidence="7">
    <location>
        <begin position="75"/>
        <end position="183"/>
    </location>
</feature>
<dbReference type="NCBIfam" id="TIGR01480">
    <property type="entry name" value="copper_res_A"/>
    <property type="match status" value="1"/>
</dbReference>
<evidence type="ECO:0000259" key="5">
    <source>
        <dbReference type="Pfam" id="PF00394"/>
    </source>
</evidence>
<dbReference type="InterPro" id="IPR011707">
    <property type="entry name" value="Cu-oxidase-like_N"/>
</dbReference>
<dbReference type="InterPro" id="IPR006311">
    <property type="entry name" value="TAT_signal"/>
</dbReference>
<evidence type="ECO:0000259" key="7">
    <source>
        <dbReference type="Pfam" id="PF07732"/>
    </source>
</evidence>
<keyword evidence="3" id="KW-0560">Oxidoreductase</keyword>
<dbReference type="AlphaFoldDB" id="A0A0F5JVZ7"/>
<dbReference type="InterPro" id="IPR001117">
    <property type="entry name" value="Cu-oxidase_2nd"/>
</dbReference>
<dbReference type="PATRIC" id="fig|28092.6.peg.4953"/>
<dbReference type="PANTHER" id="PTHR11709">
    <property type="entry name" value="MULTI-COPPER OXIDASE"/>
    <property type="match status" value="1"/>
</dbReference>
<dbReference type="PANTHER" id="PTHR11709:SF394">
    <property type="entry name" value="FI03373P-RELATED"/>
    <property type="match status" value="1"/>
</dbReference>
<dbReference type="CDD" id="cd13874">
    <property type="entry name" value="CuRO_2_CopA"/>
    <property type="match status" value="1"/>
</dbReference>
<keyword evidence="9" id="KW-1185">Reference proteome</keyword>
<evidence type="ECO:0000256" key="2">
    <source>
        <dbReference type="ARBA" id="ARBA00022723"/>
    </source>
</evidence>
<dbReference type="Pfam" id="PF07731">
    <property type="entry name" value="Cu-oxidase_2"/>
    <property type="match status" value="1"/>
</dbReference>
<gene>
    <name evidence="8" type="ORF">WM40_21045</name>
</gene>
<dbReference type="PROSITE" id="PS00079">
    <property type="entry name" value="MULTICOPPER_OXIDASE1"/>
    <property type="match status" value="1"/>
</dbReference>
<evidence type="ECO:0000256" key="1">
    <source>
        <dbReference type="ARBA" id="ARBA00004418"/>
    </source>
</evidence>
<dbReference type="InterPro" id="IPR045087">
    <property type="entry name" value="Cu-oxidase_fam"/>
</dbReference>
<comment type="caution">
    <text evidence="8">The sequence shown here is derived from an EMBL/GenBank/DDBJ whole genome shotgun (WGS) entry which is preliminary data.</text>
</comment>
<keyword evidence="4" id="KW-0186">Copper</keyword>
<dbReference type="PROSITE" id="PS00080">
    <property type="entry name" value="MULTICOPPER_OXIDASE2"/>
    <property type="match status" value="1"/>
</dbReference>
<evidence type="ECO:0000259" key="6">
    <source>
        <dbReference type="Pfam" id="PF07731"/>
    </source>
</evidence>